<dbReference type="AlphaFoldDB" id="A0A377G615"/>
<proteinExistence type="predicted"/>
<evidence type="ECO:0000313" key="2">
    <source>
        <dbReference type="Proteomes" id="UP000254554"/>
    </source>
</evidence>
<keyword evidence="2" id="KW-1185">Reference proteome</keyword>
<dbReference type="EMBL" id="UGGT01000001">
    <property type="protein sequence ID" value="STO20089.1"/>
    <property type="molecule type" value="Genomic_DNA"/>
</dbReference>
<sequence length="45" mass="4824">MSGVYLPAETLQEAVPGLTALIEVQSIRKKSKSYFVGIKLSGISL</sequence>
<dbReference type="Proteomes" id="UP000254554">
    <property type="component" value="Unassembled WGS sequence"/>
</dbReference>
<accession>A0A377G615</accession>
<protein>
    <submittedName>
        <fullName evidence="1">Uncharacterized protein</fullName>
    </submittedName>
</protein>
<reference evidence="1 2" key="1">
    <citation type="submission" date="2018-06" db="EMBL/GenBank/DDBJ databases">
        <authorList>
            <consortium name="Pathogen Informatics"/>
            <person name="Doyle S."/>
        </authorList>
    </citation>
    <scope>NUCLEOTIDE SEQUENCE [LARGE SCALE GENOMIC DNA]</scope>
    <source>
        <strain evidence="1 2">NCTC11370</strain>
    </source>
</reference>
<evidence type="ECO:0000313" key="1">
    <source>
        <dbReference type="EMBL" id="STO20089.1"/>
    </source>
</evidence>
<gene>
    <name evidence="1" type="ORF">NCTC11370_00134</name>
</gene>
<name>A0A377G615_9GAMM</name>
<organism evidence="1 2">
    <name type="scientific">Fluoribacter dumoffii</name>
    <dbReference type="NCBI Taxonomy" id="463"/>
    <lineage>
        <taxon>Bacteria</taxon>
        <taxon>Pseudomonadati</taxon>
        <taxon>Pseudomonadota</taxon>
        <taxon>Gammaproteobacteria</taxon>
        <taxon>Legionellales</taxon>
        <taxon>Legionellaceae</taxon>
        <taxon>Fluoribacter</taxon>
    </lineage>
</organism>